<dbReference type="RefSeq" id="WP_202014847.1">
    <property type="nucleotide sequence ID" value="NZ_JAERRB010000013.1"/>
</dbReference>
<keyword evidence="3" id="KW-1185">Reference proteome</keyword>
<reference evidence="2 3" key="1">
    <citation type="submission" date="2021-01" db="EMBL/GenBank/DDBJ databases">
        <title>Chryseolinea sp. Jin1 Genome sequencing and assembly.</title>
        <authorList>
            <person name="Kim I."/>
        </authorList>
    </citation>
    <scope>NUCLEOTIDE SEQUENCE [LARGE SCALE GENOMIC DNA]</scope>
    <source>
        <strain evidence="2 3">Jin1</strain>
    </source>
</reference>
<evidence type="ECO:0000313" key="3">
    <source>
        <dbReference type="Proteomes" id="UP000613030"/>
    </source>
</evidence>
<evidence type="ECO:0000313" key="2">
    <source>
        <dbReference type="EMBL" id="MBL0744869.1"/>
    </source>
</evidence>
<dbReference type="Proteomes" id="UP000613030">
    <property type="component" value="Unassembled WGS sequence"/>
</dbReference>
<feature type="region of interest" description="Disordered" evidence="1">
    <location>
        <begin position="221"/>
        <end position="268"/>
    </location>
</feature>
<evidence type="ECO:0000256" key="1">
    <source>
        <dbReference type="SAM" id="MobiDB-lite"/>
    </source>
</evidence>
<gene>
    <name evidence="2" type="ORF">JI741_26785</name>
</gene>
<feature type="compositionally biased region" description="Basic and acidic residues" evidence="1">
    <location>
        <begin position="223"/>
        <end position="260"/>
    </location>
</feature>
<comment type="caution">
    <text evidence="2">The sequence shown here is derived from an EMBL/GenBank/DDBJ whole genome shotgun (WGS) entry which is preliminary data.</text>
</comment>
<proteinExistence type="predicted"/>
<evidence type="ECO:0008006" key="4">
    <source>
        <dbReference type="Google" id="ProtNLM"/>
    </source>
</evidence>
<organism evidence="2 3">
    <name type="scientific">Chryseolinea lacunae</name>
    <dbReference type="NCBI Taxonomy" id="2801331"/>
    <lineage>
        <taxon>Bacteria</taxon>
        <taxon>Pseudomonadati</taxon>
        <taxon>Bacteroidota</taxon>
        <taxon>Cytophagia</taxon>
        <taxon>Cytophagales</taxon>
        <taxon>Fulvivirgaceae</taxon>
        <taxon>Chryseolinea</taxon>
    </lineage>
</organism>
<protein>
    <recommendedName>
        <fullName evidence="4">DUF3945 domain-containing protein</fullName>
    </recommendedName>
</protein>
<dbReference type="EMBL" id="JAERRB010000013">
    <property type="protein sequence ID" value="MBL0744869.1"/>
    <property type="molecule type" value="Genomic_DNA"/>
</dbReference>
<accession>A0ABS1KZI0</accession>
<name>A0ABS1KZI0_9BACT</name>
<sequence length="268" mass="30712">MNKENAEFLKERLFFLGFGDKLNAELEKKMQAGEEKFKLPMLAEFSKGDKKDVVEFSIDFGKSKQNDMYFLNSYRATLAKPDPEQERSQTFYINKGKGITAKEAYNLLDGRAVHKELTNKEGQPYDAWLMLNAKKEENGNHKVQQYHSAWGFDVEKSLLKHPIKELKDAAGTAELVKSMQKGNLQPVTFARNGEEEKMYIEASPKDRTINVYNEGMQKQFQGVREHKGQGEKIQESNSKNTEDKKADTKEKMNEEPGERKAKGRKASV</sequence>